<dbReference type="EMBL" id="MU004188">
    <property type="protein sequence ID" value="KAF2496118.1"/>
    <property type="molecule type" value="Genomic_DNA"/>
</dbReference>
<reference evidence="2" key="1">
    <citation type="journal article" date="2020" name="Stud. Mycol.">
        <title>101 Dothideomycetes genomes: a test case for predicting lifestyles and emergence of pathogens.</title>
        <authorList>
            <person name="Haridas S."/>
            <person name="Albert R."/>
            <person name="Binder M."/>
            <person name="Bloem J."/>
            <person name="Labutti K."/>
            <person name="Salamov A."/>
            <person name="Andreopoulos B."/>
            <person name="Baker S."/>
            <person name="Barry K."/>
            <person name="Bills G."/>
            <person name="Bluhm B."/>
            <person name="Cannon C."/>
            <person name="Castanera R."/>
            <person name="Culley D."/>
            <person name="Daum C."/>
            <person name="Ezra D."/>
            <person name="Gonzalez J."/>
            <person name="Henrissat B."/>
            <person name="Kuo A."/>
            <person name="Liang C."/>
            <person name="Lipzen A."/>
            <person name="Lutzoni F."/>
            <person name="Magnuson J."/>
            <person name="Mondo S."/>
            <person name="Nolan M."/>
            <person name="Ohm R."/>
            <person name="Pangilinan J."/>
            <person name="Park H.-J."/>
            <person name="Ramirez L."/>
            <person name="Alfaro M."/>
            <person name="Sun H."/>
            <person name="Tritt A."/>
            <person name="Yoshinaga Y."/>
            <person name="Zwiers L.-H."/>
            <person name="Turgeon B."/>
            <person name="Goodwin S."/>
            <person name="Spatafora J."/>
            <person name="Crous P."/>
            <person name="Grigoriev I."/>
        </authorList>
    </citation>
    <scope>NUCLEOTIDE SEQUENCE</scope>
    <source>
        <strain evidence="2">CBS 269.34</strain>
    </source>
</reference>
<evidence type="ECO:0000313" key="3">
    <source>
        <dbReference type="Proteomes" id="UP000799750"/>
    </source>
</evidence>
<name>A0A6A6QUC7_9PEZI</name>
<evidence type="ECO:0000313" key="2">
    <source>
        <dbReference type="EMBL" id="KAF2496118.1"/>
    </source>
</evidence>
<organism evidence="2 3">
    <name type="scientific">Lophium mytilinum</name>
    <dbReference type="NCBI Taxonomy" id="390894"/>
    <lineage>
        <taxon>Eukaryota</taxon>
        <taxon>Fungi</taxon>
        <taxon>Dikarya</taxon>
        <taxon>Ascomycota</taxon>
        <taxon>Pezizomycotina</taxon>
        <taxon>Dothideomycetes</taxon>
        <taxon>Pleosporomycetidae</taxon>
        <taxon>Mytilinidiales</taxon>
        <taxon>Mytilinidiaceae</taxon>
        <taxon>Lophium</taxon>
    </lineage>
</organism>
<accession>A0A6A6QUC7</accession>
<proteinExistence type="predicted"/>
<gene>
    <name evidence="2" type="ORF">BU16DRAFT_526642</name>
</gene>
<feature type="chain" id="PRO_5025499041" evidence="1">
    <location>
        <begin position="18"/>
        <end position="129"/>
    </location>
</feature>
<sequence>MQFTIAAIAALITLTTALPTESKRAGAGVTFYVLENFNNTGAHDHEVYDYNTCHNVPVALYGNVGSVAVDPGAYCRITYTADECTLHGDAFVYPPGETNLHQFKDPASGNVVDAGKLITSFLCQECTSC</sequence>
<evidence type="ECO:0000256" key="1">
    <source>
        <dbReference type="SAM" id="SignalP"/>
    </source>
</evidence>
<feature type="signal peptide" evidence="1">
    <location>
        <begin position="1"/>
        <end position="17"/>
    </location>
</feature>
<dbReference type="Proteomes" id="UP000799750">
    <property type="component" value="Unassembled WGS sequence"/>
</dbReference>
<keyword evidence="1" id="KW-0732">Signal</keyword>
<protein>
    <submittedName>
        <fullName evidence="2">Uncharacterized protein</fullName>
    </submittedName>
</protein>
<dbReference type="AlphaFoldDB" id="A0A6A6QUC7"/>
<dbReference type="OrthoDB" id="2910287at2759"/>
<keyword evidence="3" id="KW-1185">Reference proteome</keyword>